<evidence type="ECO:0000256" key="5">
    <source>
        <dbReference type="ARBA" id="ARBA00067668"/>
    </source>
</evidence>
<dbReference type="InterPro" id="IPR045851">
    <property type="entry name" value="AMP-bd_C_sf"/>
</dbReference>
<dbReference type="RefSeq" id="WP_139859335.1">
    <property type="nucleotide sequence ID" value="NZ_CAADFC020000009.1"/>
</dbReference>
<dbReference type="Proteomes" id="UP000328092">
    <property type="component" value="Unassembled WGS sequence"/>
</dbReference>
<evidence type="ECO:0000256" key="2">
    <source>
        <dbReference type="ARBA" id="ARBA00022598"/>
    </source>
</evidence>
<proteinExistence type="inferred from homology"/>
<dbReference type="Pfam" id="PF13193">
    <property type="entry name" value="AMP-binding_C"/>
    <property type="match status" value="1"/>
</dbReference>
<dbReference type="AlphaFoldDB" id="A0A508T184"/>
<evidence type="ECO:0000313" key="9">
    <source>
        <dbReference type="Proteomes" id="UP000328092"/>
    </source>
</evidence>
<keyword evidence="2 8" id="KW-0436">Ligase</keyword>
<evidence type="ECO:0000256" key="4">
    <source>
        <dbReference type="ARBA" id="ARBA00066616"/>
    </source>
</evidence>
<evidence type="ECO:0000256" key="1">
    <source>
        <dbReference type="ARBA" id="ARBA00006432"/>
    </source>
</evidence>
<dbReference type="InterPro" id="IPR020845">
    <property type="entry name" value="AMP-binding_CS"/>
</dbReference>
<keyword evidence="9" id="KW-1185">Reference proteome</keyword>
<evidence type="ECO:0000259" key="6">
    <source>
        <dbReference type="Pfam" id="PF00501"/>
    </source>
</evidence>
<feature type="domain" description="AMP-dependent synthetase/ligase" evidence="6">
    <location>
        <begin position="7"/>
        <end position="363"/>
    </location>
</feature>
<evidence type="ECO:0000259" key="7">
    <source>
        <dbReference type="Pfam" id="PF13193"/>
    </source>
</evidence>
<dbReference type="SUPFAM" id="SSF56801">
    <property type="entry name" value="Acetyl-CoA synthetase-like"/>
    <property type="match status" value="1"/>
</dbReference>
<evidence type="ECO:0000313" key="8">
    <source>
        <dbReference type="EMBL" id="VIO69125.1"/>
    </source>
</evidence>
<accession>A0A508T184</accession>
<dbReference type="InterPro" id="IPR000873">
    <property type="entry name" value="AMP-dep_synth/lig_dom"/>
</dbReference>
<feature type="domain" description="AMP-binding enzyme C-terminal" evidence="7">
    <location>
        <begin position="413"/>
        <end position="488"/>
    </location>
</feature>
<reference evidence="8" key="1">
    <citation type="submission" date="2019-02" db="EMBL/GenBank/DDBJ databases">
        <authorList>
            <person name="Pothier F.J."/>
        </authorList>
    </citation>
    <scope>NUCLEOTIDE SEQUENCE</scope>
    <source>
        <strain evidence="8">CI-1B</strain>
    </source>
</reference>
<dbReference type="Pfam" id="PF00501">
    <property type="entry name" value="AMP-binding"/>
    <property type="match status" value="1"/>
</dbReference>
<dbReference type="GO" id="GO:0031956">
    <property type="term" value="F:medium-chain fatty acid-CoA ligase activity"/>
    <property type="evidence" value="ECO:0007669"/>
    <property type="project" value="TreeGrafter"/>
</dbReference>
<comment type="similarity">
    <text evidence="1">Belongs to the ATP-dependent AMP-binding enzyme family.</text>
</comment>
<dbReference type="EMBL" id="CAADFC020000009">
    <property type="protein sequence ID" value="VIO69125.1"/>
    <property type="molecule type" value="Genomic_DNA"/>
</dbReference>
<organism evidence="8 9">
    <name type="scientific">Bradyrhizobium ivorense</name>
    <dbReference type="NCBI Taxonomy" id="2511166"/>
    <lineage>
        <taxon>Bacteria</taxon>
        <taxon>Pseudomonadati</taxon>
        <taxon>Pseudomonadota</taxon>
        <taxon>Alphaproteobacteria</taxon>
        <taxon>Hyphomicrobiales</taxon>
        <taxon>Nitrobacteraceae</taxon>
        <taxon>Bradyrhizobium</taxon>
    </lineage>
</organism>
<dbReference type="OrthoDB" id="9803968at2"/>
<comment type="caution">
    <text evidence="8">The sequence shown here is derived from an EMBL/GenBank/DDBJ whole genome shotgun (WGS) entry which is preliminary data.</text>
</comment>
<evidence type="ECO:0000256" key="3">
    <source>
        <dbReference type="ARBA" id="ARBA00051915"/>
    </source>
</evidence>
<sequence length="505" mass="54970">MQVIDWLRRAAEQYPERIALEELETGAGRTYGELDARAGRLGWIFKEHFKLPPGARVGILSHNRAAHIELVFACARASLVAVPLNWRLSTSELLAIVEDFEPSVLIYENDFAVVAACLVQQTRCLPIALDEPKGYDTMTSTAAGTLSSIVSRSSDDVWMLLYTSGTTGQPKGVMQTFGMVFVNAMNTFVSGNVAPGDVHLNVLPFFHTAGLNLYTLPVLMCGGRVIIARRFDPVATMKRLSRDVVSMFGVPAIYLAILNHPDFAAATFPRLRNLSVGGAPIPASIAEAFARKGVVVTPGYGMTEAGPMIFTADLNTATRKPTCVGKPVGSALVRIVDRDGRELTGVAKGELQIGGPVLTPGYWRRPQASQAAIQNGWLSTGDVAMRDESGDIFIIDRLKDMYISGGENVYPAEIESFLYTLPNIAEAAVIGVPDKRWGEVGLALVVPKKDIEVSAEQVRSACRMHLARYKAPQYVRLVDALPRTPSGKVEKHKLLKQFTAIGEER</sequence>
<dbReference type="FunFam" id="3.30.300.30:FF:000008">
    <property type="entry name" value="2,3-dihydroxybenzoate-AMP ligase"/>
    <property type="match status" value="1"/>
</dbReference>
<name>A0A508T184_9BRAD</name>
<comment type="catalytic activity">
    <reaction evidence="3">
        <text>3-(methylsulfanyl)propanoate + ATP + CoA = 3-(methylsulfanyl)propanoyl-CoA + AMP + diphosphate</text>
        <dbReference type="Rhea" id="RHEA:43052"/>
        <dbReference type="ChEBI" id="CHEBI:30616"/>
        <dbReference type="ChEBI" id="CHEBI:33019"/>
        <dbReference type="ChEBI" id="CHEBI:49016"/>
        <dbReference type="ChEBI" id="CHEBI:57287"/>
        <dbReference type="ChEBI" id="CHEBI:82815"/>
        <dbReference type="ChEBI" id="CHEBI:456215"/>
        <dbReference type="EC" id="6.2.1.44"/>
    </reaction>
    <physiologicalReaction direction="left-to-right" evidence="3">
        <dbReference type="Rhea" id="RHEA:43053"/>
    </physiologicalReaction>
</comment>
<dbReference type="InterPro" id="IPR025110">
    <property type="entry name" value="AMP-bd_C"/>
</dbReference>
<dbReference type="PROSITE" id="PS00455">
    <property type="entry name" value="AMP_BINDING"/>
    <property type="match status" value="1"/>
</dbReference>
<dbReference type="PANTHER" id="PTHR43201:SF5">
    <property type="entry name" value="MEDIUM-CHAIN ACYL-COA LIGASE ACSF2, MITOCHONDRIAL"/>
    <property type="match status" value="1"/>
</dbReference>
<dbReference type="PANTHER" id="PTHR43201">
    <property type="entry name" value="ACYL-COA SYNTHETASE"/>
    <property type="match status" value="1"/>
</dbReference>
<dbReference type="Gene3D" id="3.30.300.30">
    <property type="match status" value="1"/>
</dbReference>
<dbReference type="EC" id="6.2.1.44" evidence="4"/>
<dbReference type="GO" id="GO:0006631">
    <property type="term" value="P:fatty acid metabolic process"/>
    <property type="evidence" value="ECO:0007669"/>
    <property type="project" value="TreeGrafter"/>
</dbReference>
<dbReference type="InterPro" id="IPR042099">
    <property type="entry name" value="ANL_N_sf"/>
</dbReference>
<gene>
    <name evidence="8" type="ORF">CI1B_25200</name>
</gene>
<dbReference type="Gene3D" id="3.40.50.12780">
    <property type="entry name" value="N-terminal domain of ligase-like"/>
    <property type="match status" value="1"/>
</dbReference>
<protein>
    <recommendedName>
        <fullName evidence="5">3-methylmercaptopropionyl-CoA ligase</fullName>
        <ecNumber evidence="4">6.2.1.44</ecNumber>
    </recommendedName>
</protein>